<dbReference type="InterPro" id="IPR005563">
    <property type="entry name" value="A_protein"/>
</dbReference>
<comment type="similarity">
    <text evidence="7">Belongs to the Leviviricetes maturation protein family.</text>
</comment>
<comment type="subcellular location">
    <subcellularLocation>
        <location evidence="1">Virion</location>
    </subcellularLocation>
</comment>
<protein>
    <submittedName>
        <fullName evidence="8">Maturation protein</fullName>
    </submittedName>
</protein>
<proteinExistence type="inferred from homology"/>
<keyword evidence="2" id="KW-0945">Host-virus interaction</keyword>
<name>A0A8S5L4B6_9VIRU</name>
<dbReference type="GeneID" id="80398699"/>
<evidence type="ECO:0000256" key="3">
    <source>
        <dbReference type="ARBA" id="ARBA00022804"/>
    </source>
</evidence>
<gene>
    <name evidence="8" type="primary">SRR5466364_5_1</name>
</gene>
<dbReference type="Pfam" id="PF03863">
    <property type="entry name" value="Phage_mat-A"/>
    <property type="match status" value="1"/>
</dbReference>
<evidence type="ECO:0000256" key="5">
    <source>
        <dbReference type="ARBA" id="ARBA00023104"/>
    </source>
</evidence>
<accession>A0A8S5L4B6</accession>
<evidence type="ECO:0000256" key="7">
    <source>
        <dbReference type="ARBA" id="ARBA00035110"/>
    </source>
</evidence>
<dbReference type="Proteomes" id="UP000679899">
    <property type="component" value="Segment"/>
</dbReference>
<dbReference type="KEGG" id="vg:80398699"/>
<keyword evidence="6" id="KW-1160">Virus entry into host cell</keyword>
<dbReference type="GO" id="GO:0044423">
    <property type="term" value="C:virion component"/>
    <property type="evidence" value="ECO:0007669"/>
    <property type="project" value="UniProtKB-KW"/>
</dbReference>
<evidence type="ECO:0000313" key="9">
    <source>
        <dbReference type="Proteomes" id="UP000679899"/>
    </source>
</evidence>
<evidence type="ECO:0000256" key="2">
    <source>
        <dbReference type="ARBA" id="ARBA00022581"/>
    </source>
</evidence>
<evidence type="ECO:0000256" key="4">
    <source>
        <dbReference type="ARBA" id="ARBA00022844"/>
    </source>
</evidence>
<keyword evidence="4" id="KW-0946">Virion</keyword>
<organism evidence="8 9">
    <name type="scientific">ssRNA phage SRR5466364_5</name>
    <dbReference type="NCBI Taxonomy" id="2786399"/>
    <lineage>
        <taxon>Viruses</taxon>
        <taxon>Riboviria</taxon>
        <taxon>Orthornavirae</taxon>
        <taxon>Lenarviricota</taxon>
        <taxon>Leviviricetes</taxon>
        <taxon>Norzivirales</taxon>
        <taxon>Fiersviridae</taxon>
        <taxon>Niuhvovirus</taxon>
        <taxon>Niuhvovirus limivicinum</taxon>
    </lineage>
</organism>
<dbReference type="EMBL" id="BK014085">
    <property type="protein sequence ID" value="DAD52371.1"/>
    <property type="molecule type" value="Genomic_RNA"/>
</dbReference>
<sequence>MPTSNKQTDVSYTVNVSGFSNASYTTVVAARIKSRVWVTTPGFHTKRKLRAELPVNPLDEQTVERVDSLSSVELHKWVGGANPVVKNTITFYGGHYWLPQQTLPTPGNDALYNKCLTKFPTKVNGESFNSLVFLAEFKKTRAMVLTLAQDIAMQFSKMQKSRVKDLSSISGRAYRDKHGFSKHKFRSDSGLTQDSGLSKREIQNVWLEYRYGWRLLVKDIQDALKSLHDTRTRRPVLRVTASSREEVTQSFTLNHLQLVNRIAPPGQVLNDLTCIRKYCEETKVTVRFRDSLPLLGTLQQYGITNPALLVWELIPYSFVFDWLVPVGDYLSTIDTFVGKEFVSGCASYITDDSVISKPANVRGDPTNFGWVLGKVNHLAESTAKRRFYRRVALTSFPSATLPRLDVNLNTQRVIDAISLVTQKIRR</sequence>
<keyword evidence="5" id="KW-1175">Viral attachment to host cell pilus</keyword>
<dbReference type="GO" id="GO:0039666">
    <property type="term" value="P:virion attachment to host cell pilus"/>
    <property type="evidence" value="ECO:0007669"/>
    <property type="project" value="UniProtKB-KW"/>
</dbReference>
<keyword evidence="9" id="KW-1185">Reference proteome</keyword>
<dbReference type="RefSeq" id="YP_010769625.1">
    <property type="nucleotide sequence ID" value="NC_074030.1"/>
</dbReference>
<keyword evidence="3" id="KW-1161">Viral attachment to host cell</keyword>
<evidence type="ECO:0000256" key="1">
    <source>
        <dbReference type="ARBA" id="ARBA00004328"/>
    </source>
</evidence>
<reference evidence="8" key="1">
    <citation type="submission" date="2020-09" db="EMBL/GenBank/DDBJ databases">
        <title>Leviviricetes taxonomy.</title>
        <authorList>
            <person name="Stockdale S.R."/>
            <person name="Callanan J."/>
            <person name="Adriaenssens E.M."/>
            <person name="Kuhn J.H."/>
            <person name="Rumnieks J."/>
            <person name="Shkoporov A."/>
            <person name="Draper L.A."/>
            <person name="Ross P."/>
            <person name="Hill C."/>
        </authorList>
    </citation>
    <scope>NUCLEOTIDE SEQUENCE</scope>
</reference>
<evidence type="ECO:0000313" key="8">
    <source>
        <dbReference type="EMBL" id="DAD52371.1"/>
    </source>
</evidence>
<evidence type="ECO:0000256" key="6">
    <source>
        <dbReference type="ARBA" id="ARBA00023296"/>
    </source>
</evidence>